<dbReference type="InterPro" id="IPR032828">
    <property type="entry name" value="PolyA_RNA-bd"/>
</dbReference>
<evidence type="ECO:0000259" key="13">
    <source>
        <dbReference type="Pfam" id="PF12627"/>
    </source>
</evidence>
<feature type="domain" description="Poly A polymerase head" evidence="12">
    <location>
        <begin position="97"/>
        <end position="137"/>
    </location>
</feature>
<feature type="domain" description="tRNA nucleotidyltransferase/poly(A) polymerase RNA and SrmB- binding" evidence="13">
    <location>
        <begin position="162"/>
        <end position="219"/>
    </location>
</feature>
<feature type="domain" description="Poly A polymerase head" evidence="12">
    <location>
        <begin position="25"/>
        <end position="92"/>
    </location>
</feature>
<evidence type="ECO:0000259" key="14">
    <source>
        <dbReference type="Pfam" id="PF13735"/>
    </source>
</evidence>
<dbReference type="GO" id="GO:0016779">
    <property type="term" value="F:nucleotidyltransferase activity"/>
    <property type="evidence" value="ECO:0007669"/>
    <property type="project" value="UniProtKB-KW"/>
</dbReference>
<protein>
    <submittedName>
        <fullName evidence="15">CCA tRNA nucleotidyltransferase</fullName>
    </submittedName>
</protein>
<evidence type="ECO:0000256" key="3">
    <source>
        <dbReference type="ARBA" id="ARBA00022555"/>
    </source>
</evidence>
<dbReference type="GO" id="GO:0000166">
    <property type="term" value="F:nucleotide binding"/>
    <property type="evidence" value="ECO:0007669"/>
    <property type="project" value="UniProtKB-KW"/>
</dbReference>
<keyword evidence="9" id="KW-0460">Magnesium</keyword>
<evidence type="ECO:0000256" key="9">
    <source>
        <dbReference type="ARBA" id="ARBA00022842"/>
    </source>
</evidence>
<evidence type="ECO:0000256" key="2">
    <source>
        <dbReference type="ARBA" id="ARBA00007265"/>
    </source>
</evidence>
<dbReference type="SUPFAM" id="SSF81301">
    <property type="entry name" value="Nucleotidyltransferase"/>
    <property type="match status" value="1"/>
</dbReference>
<dbReference type="EMBL" id="NXIB02000044">
    <property type="protein sequence ID" value="PHX55721.1"/>
    <property type="molecule type" value="Genomic_DNA"/>
</dbReference>
<dbReference type="CDD" id="cd05398">
    <property type="entry name" value="NT_ClassII-CCAase"/>
    <property type="match status" value="1"/>
</dbReference>
<keyword evidence="8" id="KW-0547">Nucleotide-binding</keyword>
<accession>A0A2G4F1T4</accession>
<dbReference type="Pfam" id="PF12627">
    <property type="entry name" value="PolyA_pol_RNAbd"/>
    <property type="match status" value="1"/>
</dbReference>
<dbReference type="SUPFAM" id="SSF81891">
    <property type="entry name" value="Poly A polymerase C-terminal region-like"/>
    <property type="match status" value="1"/>
</dbReference>
<evidence type="ECO:0000313" key="16">
    <source>
        <dbReference type="Proteomes" id="UP000226442"/>
    </source>
</evidence>
<evidence type="ECO:0000256" key="7">
    <source>
        <dbReference type="ARBA" id="ARBA00022723"/>
    </source>
</evidence>
<evidence type="ECO:0000256" key="5">
    <source>
        <dbReference type="ARBA" id="ARBA00022694"/>
    </source>
</evidence>
<dbReference type="Pfam" id="PF13735">
    <property type="entry name" value="tRNA_NucTran2_2"/>
    <property type="match status" value="1"/>
</dbReference>
<comment type="similarity">
    <text evidence="2 11">Belongs to the tRNA nucleotidyltransferase/poly(A) polymerase family.</text>
</comment>
<keyword evidence="6" id="KW-0548">Nucleotidyltransferase</keyword>
<sequence length="418" mass="46493">MSINLLPTLSPDSWPFDLELLMPPAYLVGGAVRDALLGRRSHYFDLDFVMLTRAVKTARKIADRTNAGFVLLDAERQIARVVFAGGTVDLAQAEGGSLEGDLWRRDFRMNAIACNPFTGEIIDPVDGQTDLRLGLVRMISRANLEDDPLRLLRAYRQAAQLGFAIEPETLCAIRELAPLLSQIAVERVRSELGYLLSNPNGVPWICRGWEDGLFSIWFESAIDRFDTLTKIDASAANLAAIYPELGKEFGRQIRDTIKTPLLAVAKLAMLVDSDPTIAETQLLRLKYSNAEIKSAIELVKYLPKLQAQPISEMSLREQYFLFRDVGIVFPVLAVLAVAVEVSVDEISVLINRYLDANDIVAHPTQLVSGNDLMEHLNLPRSPRIGQLLMEIQLARVEGRISSREEALVLAKELVDKSV</sequence>
<evidence type="ECO:0000256" key="1">
    <source>
        <dbReference type="ARBA" id="ARBA00001946"/>
    </source>
</evidence>
<dbReference type="PANTHER" id="PTHR47545">
    <property type="entry name" value="MULTIFUNCTIONAL CCA PROTEIN"/>
    <property type="match status" value="1"/>
</dbReference>
<dbReference type="Gene3D" id="1.10.3090.10">
    <property type="entry name" value="cca-adding enzyme, domain 2"/>
    <property type="match status" value="1"/>
</dbReference>
<organism evidence="15 16">
    <name type="scientific">Tychonema bourrellyi FEM_GT703</name>
    <dbReference type="NCBI Taxonomy" id="2040638"/>
    <lineage>
        <taxon>Bacteria</taxon>
        <taxon>Bacillati</taxon>
        <taxon>Cyanobacteriota</taxon>
        <taxon>Cyanophyceae</taxon>
        <taxon>Oscillatoriophycideae</taxon>
        <taxon>Oscillatoriales</taxon>
        <taxon>Microcoleaceae</taxon>
        <taxon>Tychonema</taxon>
    </lineage>
</organism>
<dbReference type="RefSeq" id="WP_096828167.1">
    <property type="nucleotide sequence ID" value="NZ_NXIB02000044.1"/>
</dbReference>
<dbReference type="GO" id="GO:0046872">
    <property type="term" value="F:metal ion binding"/>
    <property type="evidence" value="ECO:0007669"/>
    <property type="project" value="UniProtKB-KW"/>
</dbReference>
<keyword evidence="7" id="KW-0479">Metal-binding</keyword>
<dbReference type="InterPro" id="IPR032810">
    <property type="entry name" value="CCA-adding_enz_C"/>
</dbReference>
<proteinExistence type="inferred from homology"/>
<dbReference type="AlphaFoldDB" id="A0A2G4F1T4"/>
<evidence type="ECO:0000256" key="4">
    <source>
        <dbReference type="ARBA" id="ARBA00022679"/>
    </source>
</evidence>
<comment type="cofactor">
    <cofactor evidence="1">
        <name>Mg(2+)</name>
        <dbReference type="ChEBI" id="CHEBI:18420"/>
    </cofactor>
</comment>
<keyword evidence="5" id="KW-0819">tRNA processing</keyword>
<dbReference type="GO" id="GO:0008033">
    <property type="term" value="P:tRNA processing"/>
    <property type="evidence" value="ECO:0007669"/>
    <property type="project" value="UniProtKB-KW"/>
</dbReference>
<dbReference type="Gene3D" id="3.30.460.10">
    <property type="entry name" value="Beta Polymerase, domain 2"/>
    <property type="match status" value="1"/>
</dbReference>
<keyword evidence="16" id="KW-1185">Reference proteome</keyword>
<name>A0A2G4F1T4_9CYAN</name>
<dbReference type="OrthoDB" id="9805698at2"/>
<comment type="caution">
    <text evidence="15">The sequence shown here is derived from an EMBL/GenBank/DDBJ whole genome shotgun (WGS) entry which is preliminary data.</text>
</comment>
<dbReference type="GO" id="GO:0000049">
    <property type="term" value="F:tRNA binding"/>
    <property type="evidence" value="ECO:0007669"/>
    <property type="project" value="UniProtKB-KW"/>
</dbReference>
<dbReference type="InterPro" id="IPR043519">
    <property type="entry name" value="NT_sf"/>
</dbReference>
<feature type="domain" description="CCA-adding enzyme C-terminal" evidence="14">
    <location>
        <begin position="262"/>
        <end position="408"/>
    </location>
</feature>
<gene>
    <name evidence="15" type="ORF">CP500_009340</name>
</gene>
<reference evidence="15" key="1">
    <citation type="submission" date="2017-10" db="EMBL/GenBank/DDBJ databases">
        <title>Draft genome sequence of the planktic cyanobacteria Tychonema bourrellyi isolated from alpine lentic freshwater.</title>
        <authorList>
            <person name="Tett A."/>
            <person name="Armanini F."/>
            <person name="Asnicar F."/>
            <person name="Boscaini A."/>
            <person name="Pasolli E."/>
            <person name="Zolfo M."/>
            <person name="Donati C."/>
            <person name="Salmaso N."/>
            <person name="Segata N."/>
        </authorList>
    </citation>
    <scope>NUCLEOTIDE SEQUENCE</scope>
    <source>
        <strain evidence="15">FEM_GT703</strain>
    </source>
</reference>
<dbReference type="Pfam" id="PF01743">
    <property type="entry name" value="PolyA_pol"/>
    <property type="match status" value="2"/>
</dbReference>
<dbReference type="Proteomes" id="UP000226442">
    <property type="component" value="Unassembled WGS sequence"/>
</dbReference>
<keyword evidence="4 11" id="KW-0808">Transferase</keyword>
<evidence type="ECO:0000256" key="8">
    <source>
        <dbReference type="ARBA" id="ARBA00022741"/>
    </source>
</evidence>
<dbReference type="InterPro" id="IPR002646">
    <property type="entry name" value="PolA_pol_head_dom"/>
</dbReference>
<evidence type="ECO:0000256" key="11">
    <source>
        <dbReference type="RuleBase" id="RU003953"/>
    </source>
</evidence>
<evidence type="ECO:0000256" key="10">
    <source>
        <dbReference type="ARBA" id="ARBA00022884"/>
    </source>
</evidence>
<evidence type="ECO:0000313" key="15">
    <source>
        <dbReference type="EMBL" id="PHX55721.1"/>
    </source>
</evidence>
<dbReference type="InterPro" id="IPR050124">
    <property type="entry name" value="tRNA_CCA-adding_enzyme"/>
</dbReference>
<keyword evidence="3" id="KW-0820">tRNA-binding</keyword>
<evidence type="ECO:0000259" key="12">
    <source>
        <dbReference type="Pfam" id="PF01743"/>
    </source>
</evidence>
<evidence type="ECO:0000256" key="6">
    <source>
        <dbReference type="ARBA" id="ARBA00022695"/>
    </source>
</evidence>
<dbReference type="PANTHER" id="PTHR47545:SF2">
    <property type="entry name" value="CC-ADDING TRNA NUCLEOTIDYLTRANSFERASE"/>
    <property type="match status" value="1"/>
</dbReference>
<keyword evidence="10 11" id="KW-0694">RNA-binding</keyword>